<sequence length="464" mass="53667">MRTQIPNKIYNLFDDLIKEYSQESSKFQSNPTEYIKNSDFIIGGLINPSSQEEYDALEDRKSKGIKCVPQLLKSLLSISITREIAELLDSSNQLKCEASEMIAAVDSIAFKFLNDLVIQSSPFGEDKAKSLLKAVIEDKLIHLRKGYAFYEFKFPIHVIGLDKAMRLNKSLYIEKINDQRLSDKDLEQYLYSRAFEPNFFIHISTQSKSTYSYAKANAIRAKESTINILKLLYGCDFGGSSWLSPIIKEKDNNPHVFSYFLSGERGHELFDNRSYSTRYNIKEHEFFWKNIVQMETYQAKLHELLFNIPELILNNRDANKTVGYLVERSLRWYSDAINEEDHDVAIVKLTIALESLLNFKSDTYDENEEGLKEIFVRRVGLVNQFDSESSTKADELYRARCTISHGEHLTKVLSFNAKQFVARTILLCVQQFSTFKEQGLNERNFAKSLPLYIDSTCRVNEQDK</sequence>
<dbReference type="AlphaFoldDB" id="A0A1C7F8B8"/>
<reference evidence="1 2" key="1">
    <citation type="submission" date="2016-07" db="EMBL/GenBank/DDBJ databases">
        <title>Genome sequencing of Vibrio scophthalmi strain VS-05, an isolated from Paralichthys olivaceus.</title>
        <authorList>
            <person name="Han H.-J."/>
        </authorList>
    </citation>
    <scope>NUCLEOTIDE SEQUENCE [LARGE SCALE GENOMIC DNA]</scope>
    <source>
        <strain evidence="1 2">VS-05</strain>
    </source>
</reference>
<dbReference type="EMBL" id="CP016414">
    <property type="protein sequence ID" value="ANU36141.1"/>
    <property type="molecule type" value="Genomic_DNA"/>
</dbReference>
<evidence type="ECO:0000313" key="2">
    <source>
        <dbReference type="Proteomes" id="UP000092528"/>
    </source>
</evidence>
<keyword evidence="2" id="KW-1185">Reference proteome</keyword>
<dbReference type="RefSeq" id="WP_065545202.1">
    <property type="nucleotide sequence ID" value="NZ_CP016414.1"/>
</dbReference>
<protein>
    <submittedName>
        <fullName evidence="1">Uncharacterized protein</fullName>
    </submittedName>
</protein>
<organism evidence="1 2">
    <name type="scientific">Vibrio scophthalmi</name>
    <dbReference type="NCBI Taxonomy" id="45658"/>
    <lineage>
        <taxon>Bacteria</taxon>
        <taxon>Pseudomonadati</taxon>
        <taxon>Pseudomonadota</taxon>
        <taxon>Gammaproteobacteria</taxon>
        <taxon>Vibrionales</taxon>
        <taxon>Vibrionaceae</taxon>
        <taxon>Vibrio</taxon>
    </lineage>
</organism>
<accession>A0A1C7F8B8</accession>
<gene>
    <name evidence="1" type="ORF">VSVS05_01014</name>
</gene>
<name>A0A1C7F8B8_9VIBR</name>
<proteinExistence type="predicted"/>
<dbReference type="Proteomes" id="UP000092528">
    <property type="component" value="Chromosome 1"/>
</dbReference>
<evidence type="ECO:0000313" key="1">
    <source>
        <dbReference type="EMBL" id="ANU36141.1"/>
    </source>
</evidence>